<dbReference type="SUPFAM" id="SSF50729">
    <property type="entry name" value="PH domain-like"/>
    <property type="match status" value="2"/>
</dbReference>
<feature type="compositionally biased region" description="Acidic residues" evidence="2">
    <location>
        <begin position="518"/>
        <end position="528"/>
    </location>
</feature>
<feature type="region of interest" description="Disordered" evidence="2">
    <location>
        <begin position="1619"/>
        <end position="1642"/>
    </location>
</feature>
<dbReference type="InterPro" id="IPR015425">
    <property type="entry name" value="FH2_Formin"/>
</dbReference>
<dbReference type="InterPro" id="IPR001849">
    <property type="entry name" value="PH_domain"/>
</dbReference>
<feature type="region of interest" description="Disordered" evidence="2">
    <location>
        <begin position="1763"/>
        <end position="1819"/>
    </location>
</feature>
<dbReference type="PROSITE" id="PS51444">
    <property type="entry name" value="FH2"/>
    <property type="match status" value="2"/>
</dbReference>
<feature type="compositionally biased region" description="Basic and acidic residues" evidence="2">
    <location>
        <begin position="529"/>
        <end position="545"/>
    </location>
</feature>
<comment type="caution">
    <text evidence="5">The sequence shown here is derived from an EMBL/GenBank/DDBJ whole genome shotgun (WGS) entry which is preliminary data.</text>
</comment>
<dbReference type="InterPro" id="IPR011993">
    <property type="entry name" value="PH-like_dom_sf"/>
</dbReference>
<dbReference type="CDD" id="cd00821">
    <property type="entry name" value="PH"/>
    <property type="match status" value="1"/>
</dbReference>
<dbReference type="SUPFAM" id="SSF101447">
    <property type="entry name" value="Formin homology 2 domain (FH2 domain)"/>
    <property type="match status" value="2"/>
</dbReference>
<feature type="region of interest" description="Disordered" evidence="2">
    <location>
        <begin position="1511"/>
        <end position="1573"/>
    </location>
</feature>
<feature type="compositionally biased region" description="Basic and acidic residues" evidence="2">
    <location>
        <begin position="911"/>
        <end position="928"/>
    </location>
</feature>
<dbReference type="SMART" id="SM00233">
    <property type="entry name" value="PH"/>
    <property type="match status" value="3"/>
</dbReference>
<gene>
    <name evidence="5" type="ORF">SCF082_LOCUS45314</name>
</gene>
<keyword evidence="6" id="KW-1185">Reference proteome</keyword>
<feature type="region of interest" description="Disordered" evidence="2">
    <location>
        <begin position="905"/>
        <end position="949"/>
    </location>
</feature>
<feature type="compositionally biased region" description="Low complexity" evidence="2">
    <location>
        <begin position="113"/>
        <end position="132"/>
    </location>
</feature>
<dbReference type="Gene3D" id="1.20.58.2220">
    <property type="entry name" value="Formin, FH2 domain"/>
    <property type="match status" value="2"/>
</dbReference>
<evidence type="ECO:0000313" key="5">
    <source>
        <dbReference type="EMBL" id="CAK9096531.1"/>
    </source>
</evidence>
<dbReference type="Proteomes" id="UP001642464">
    <property type="component" value="Unassembled WGS sequence"/>
</dbReference>
<dbReference type="Pfam" id="PF02181">
    <property type="entry name" value="FH2"/>
    <property type="match status" value="2"/>
</dbReference>
<dbReference type="SMART" id="SM00498">
    <property type="entry name" value="FH2"/>
    <property type="match status" value="1"/>
</dbReference>
<dbReference type="InterPro" id="IPR051144">
    <property type="entry name" value="Formin_homology_domain"/>
</dbReference>
<dbReference type="PANTHER" id="PTHR45733:SF31">
    <property type="entry name" value="GENOME ASSEMBLY, CHROMOSOME: II"/>
    <property type="match status" value="1"/>
</dbReference>
<dbReference type="EMBL" id="CAXAMM010040973">
    <property type="protein sequence ID" value="CAK9096531.1"/>
    <property type="molecule type" value="Genomic_DNA"/>
</dbReference>
<evidence type="ECO:0000256" key="2">
    <source>
        <dbReference type="SAM" id="MobiDB-lite"/>
    </source>
</evidence>
<evidence type="ECO:0000313" key="6">
    <source>
        <dbReference type="Proteomes" id="UP001642464"/>
    </source>
</evidence>
<dbReference type="PROSITE" id="PS50003">
    <property type="entry name" value="PH_DOMAIN"/>
    <property type="match status" value="1"/>
</dbReference>
<keyword evidence="1" id="KW-0175">Coiled coil</keyword>
<feature type="compositionally biased region" description="Acidic residues" evidence="2">
    <location>
        <begin position="1784"/>
        <end position="1793"/>
    </location>
</feature>
<name>A0ABP0RB36_9DINO</name>
<feature type="region of interest" description="Disordered" evidence="2">
    <location>
        <begin position="1092"/>
        <end position="1115"/>
    </location>
</feature>
<protein>
    <submittedName>
        <fullName evidence="5">Formin-like protein 20 (AtFH20)</fullName>
    </submittedName>
</protein>
<feature type="compositionally biased region" description="Pro residues" evidence="2">
    <location>
        <begin position="1544"/>
        <end position="1557"/>
    </location>
</feature>
<feature type="coiled-coil region" evidence="1">
    <location>
        <begin position="469"/>
        <end position="496"/>
    </location>
</feature>
<feature type="region of interest" description="Disordered" evidence="2">
    <location>
        <begin position="1131"/>
        <end position="1207"/>
    </location>
</feature>
<organism evidence="5 6">
    <name type="scientific">Durusdinium trenchii</name>
    <dbReference type="NCBI Taxonomy" id="1381693"/>
    <lineage>
        <taxon>Eukaryota</taxon>
        <taxon>Sar</taxon>
        <taxon>Alveolata</taxon>
        <taxon>Dinophyceae</taxon>
        <taxon>Suessiales</taxon>
        <taxon>Symbiodiniaceae</taxon>
        <taxon>Durusdinium</taxon>
    </lineage>
</organism>
<feature type="domain" description="FH2" evidence="4">
    <location>
        <begin position="180"/>
        <end position="567"/>
    </location>
</feature>
<accession>A0ABP0RB36</accession>
<feature type="domain" description="FH2" evidence="4">
    <location>
        <begin position="1194"/>
        <end position="1619"/>
    </location>
</feature>
<evidence type="ECO:0000259" key="4">
    <source>
        <dbReference type="PROSITE" id="PS51444"/>
    </source>
</evidence>
<dbReference type="Pfam" id="PF00169">
    <property type="entry name" value="PH"/>
    <property type="match status" value="1"/>
</dbReference>
<feature type="compositionally biased region" description="Basic residues" evidence="2">
    <location>
        <begin position="152"/>
        <end position="162"/>
    </location>
</feature>
<evidence type="ECO:0000259" key="3">
    <source>
        <dbReference type="PROSITE" id="PS50003"/>
    </source>
</evidence>
<evidence type="ECO:0000256" key="1">
    <source>
        <dbReference type="SAM" id="Coils"/>
    </source>
</evidence>
<feature type="compositionally biased region" description="Basic and acidic residues" evidence="2">
    <location>
        <begin position="1511"/>
        <end position="1521"/>
    </location>
</feature>
<feature type="domain" description="PH" evidence="3">
    <location>
        <begin position="5"/>
        <end position="102"/>
    </location>
</feature>
<reference evidence="5 6" key="1">
    <citation type="submission" date="2024-02" db="EMBL/GenBank/DDBJ databases">
        <authorList>
            <person name="Chen Y."/>
            <person name="Shah S."/>
            <person name="Dougan E. K."/>
            <person name="Thang M."/>
            <person name="Chan C."/>
        </authorList>
    </citation>
    <scope>NUCLEOTIDE SEQUENCE [LARGE SCALE GENOMIC DNA]</scope>
</reference>
<feature type="region of interest" description="Disordered" evidence="2">
    <location>
        <begin position="113"/>
        <end position="182"/>
    </location>
</feature>
<dbReference type="PANTHER" id="PTHR45733">
    <property type="entry name" value="FORMIN-J"/>
    <property type="match status" value="1"/>
</dbReference>
<dbReference type="InterPro" id="IPR042201">
    <property type="entry name" value="FH2_Formin_sf"/>
</dbReference>
<feature type="region of interest" description="Disordered" evidence="2">
    <location>
        <begin position="497"/>
        <end position="550"/>
    </location>
</feature>
<feature type="compositionally biased region" description="Basic and acidic residues" evidence="2">
    <location>
        <begin position="1808"/>
        <end position="1819"/>
    </location>
</feature>
<sequence>MAADGGVMKGWLMKRSQQLLQWRWRYVSLTGSKLCTFTTEKEDVLTNEVELQGVEVEAADFYLAAPLKYGFMVVTRDKTLRFAAETPELREEWMRAIAEPPEVHPSLRARVGRGAAAPPEAAAPAALAEPAPGGSPAPAVPKKGVKGPGKGPKGKSKGKGGPKGKGPGKGPPVPLLGKAAPKKASVLPLGRRLSVRMLTPAEAAMEAAEETREEPCPVEVDLEALRNAFGTSSRSSSSKQTPRLPAELGLELLPRREAQNVAIVLKKLRRDMDLDTEGLATSLDQLHPGDCVLPAEECERFIQVLPAPELLRPLKEYSQDISKLRDIERELLPLAKLTRLRERLRLLWLFKTLDKRLTDAMQQMTLVQSACNDVRSSEVLRSLLQIIEVLFNYINYGQAPGGEANRRRVDVQSLTHLVETRSDPERAPFPKFHMLHFCIQDLLKQHPTFTLAQAEEELRNLAGAAFVNLAHEKLALENLQEDLKFVQTELYGHREEYRKKEEVTTPTSEGPPKAVTFDLEENDTASEDEMGRETSEDSIQRERSPRRSTVGQLVSQAIDTFSFAEDWWHGSAIIGVNEKGGPDAVLPPDGVPPPPGMLQRWRPSGRCKPYLCEVRGALLVLYRVKTFTSSASLRGTFYVVLPGAELQLLDSLYATDFARQLARERNSSGLELQTTDGRTEYLLAKTAKETTRWMDFLTSRSQQWDAGFVSHYLGWGFISSCWRRLLCVLDRPNRRLLGFSQVRNYAEGLKPDYCWELPSNANVYAFDAEKSSAAAKGLLSVAPSGFEIELSDEQRLQFSCDSVQHLHRWLEELRKCLQPPILTDFLSESNDPVRPRRMTGAMTGTAAPLREAELFDLFAEQSPSKPSTAKNLSFSVVEAGPSLPSTPSGHRPEQLRKRLMLSVGAVEGEPDTPREKSVERANSDDEARPSSALETKRFLGGRKGHPDPKTAALGDLTKPEQVPDALSQLHQLEVELQGVVETWSRTLLATEAGAWRARPGGAGIFTLTRAAEADGRALLRSFGLNAQPETLHDASQQLLQAEGSADGLGRGGDGARTPAAALAEHDASCGGSASASSDATVSDAEECASFVSAQGDGTSDAHAGETSVMEGSDEVGRAAEREAQGVYVWAKSAPSAPSPAAPKKGGKGPKGPGPKGDGRGAAVHKGKGGKEAGKGPKGPPAAKGKGKGPPPPGGKGVPKQASALPLGRRLSVRMLTPGEAALAEEEEPGEVEVDLEALRHTFGPAASSKQPPSSNSRVTQELGVELLPRREAQNVAIVLKKLRRDTYLDTEGLAASLDQLKADDCPLPAEECERFIQVLPAPELLRPLAEYSKDVSKLRDIERDLLPLAKLTRLRERLQLLWLFKTLEKRLSDALQPMRIVQSACAEVRKSSVLRSLLQIIEVLFNYINYGQTPAKGEGRSTRRRVDVQSLTHLVETRSDPGRAPFPKFHMLHFCIKDLLKQHPDFTMAQVEEELRHLSDASVVNLAHEKLALGRLQEDLQFVKTELHSHREDYQKARGDQELPASLPEPTERMPSIDEVPENSSPPVPPSPPPEVAPEPVIEEDPGLGPWVLVDDVNGTELFEIFADPSPSTTGQPHLSFSVDAAPGDHAQAPECLKLSVGGGSTSRSRREEVASEEATCSSANAGCAEKHAVRSPECPVEKAPSLAPSLCGLGGFFRGLTKKEEKVPDALSQLERLEVEMDRVVVQWTKTLAATEADCRALLRFFRLGGTTVDAELHEASQQLLQALSTFQQQLRVAWTEVEHHEKPKSSCPRRREKLGEAPDTESEETASESEKSFVKSLKRLAPRGERVAGRGPR</sequence>
<dbReference type="Gene3D" id="2.30.29.30">
    <property type="entry name" value="Pleckstrin-homology domain (PH domain)/Phosphotyrosine-binding domain (PTB)"/>
    <property type="match status" value="1"/>
</dbReference>
<proteinExistence type="predicted"/>